<keyword evidence="3 6" id="KW-0378">Hydrolase</keyword>
<evidence type="ECO:0000256" key="5">
    <source>
        <dbReference type="ARBA" id="ARBA00047720"/>
    </source>
</evidence>
<dbReference type="PANTHER" id="PTHR11113">
    <property type="entry name" value="N-ACETYLGLUCOSAMINE-6-PHOSPHATE DEACETYLASE"/>
    <property type="match status" value="1"/>
</dbReference>
<dbReference type="SUPFAM" id="SSF51556">
    <property type="entry name" value="Metallo-dependent hydrolases"/>
    <property type="match status" value="1"/>
</dbReference>
<evidence type="ECO:0000256" key="1">
    <source>
        <dbReference type="ARBA" id="ARBA00006773"/>
    </source>
</evidence>
<keyword evidence="4 6" id="KW-0464">Manganese</keyword>
<sequence length="585" mass="63201">MDKKVLKKRIAVAAKKISADTVIKNGKIIDVFNQEIIEADLAIVDGVFAGIGSFEGENIIDAEGKYIAPGFIDGHVHIESAMITPAEFANVVVPHGVTSIVADPHEIANVSGIDGVRFMIDASENIPLHVYFGIPSCVPATPFENAGAVLSAKDILPLYEHERVVSLGEVMDYPAVFHGDDAMLDKLVDAMAQNKVIDGHAAGVDQNGINVYMAAGIHSDHECTTAEQAKDRLERGMYLMLREGSASRDLQTLLHAVNEKNARRCLFVTDDKHLDDLIEEGSIDHNIRLTIEHGIDSITAIQMATINAAECFGLKNKGAIAPGYEADFLLLDNLDNVDIAEVFIKGESVARNGKCVTEHKSLVQPSRELVNSIRMKDMILDDLRIEHSSNEMANIISIVPNSIVTKHIVERVDVNNGLFQPNIKKDLLKMAVVERHNQTGNIGLGILRGLGLKSGAIASTIAHDSHNIVAAGTNDIDLLTAINGIKEISGGVVVVDKGSVVASIALPISGLISDEDYRTVNAGLHTLNDALLSIGFTGDFNPFITLSFMALPVIPEIKLTDLGLFNVQSFQHITVKVSETYAQKR</sequence>
<evidence type="ECO:0000259" key="8">
    <source>
        <dbReference type="Pfam" id="PF13382"/>
    </source>
</evidence>
<dbReference type="Gene3D" id="3.20.20.140">
    <property type="entry name" value="Metal-dependent hydrolases"/>
    <property type="match status" value="1"/>
</dbReference>
<evidence type="ECO:0000313" key="9">
    <source>
        <dbReference type="EMBL" id="MFD1040245.1"/>
    </source>
</evidence>
<proteinExistence type="inferred from homology"/>
<dbReference type="InterPro" id="IPR006680">
    <property type="entry name" value="Amidohydro-rel"/>
</dbReference>
<dbReference type="Proteomes" id="UP001597040">
    <property type="component" value="Unassembled WGS sequence"/>
</dbReference>
<dbReference type="InterPro" id="IPR032466">
    <property type="entry name" value="Metal_Hydrolase"/>
</dbReference>
<dbReference type="Pfam" id="PF13382">
    <property type="entry name" value="Adenine_deam_C"/>
    <property type="match status" value="1"/>
</dbReference>
<comment type="catalytic activity">
    <reaction evidence="5 6">
        <text>adenine + H2O + H(+) = hypoxanthine + NH4(+)</text>
        <dbReference type="Rhea" id="RHEA:23688"/>
        <dbReference type="ChEBI" id="CHEBI:15377"/>
        <dbReference type="ChEBI" id="CHEBI:15378"/>
        <dbReference type="ChEBI" id="CHEBI:16708"/>
        <dbReference type="ChEBI" id="CHEBI:17368"/>
        <dbReference type="ChEBI" id="CHEBI:28938"/>
        <dbReference type="EC" id="3.5.4.2"/>
    </reaction>
</comment>
<accession>A0ABW3LPB2</accession>
<evidence type="ECO:0000256" key="6">
    <source>
        <dbReference type="HAMAP-Rule" id="MF_01518"/>
    </source>
</evidence>
<dbReference type="Gene3D" id="2.30.40.10">
    <property type="entry name" value="Urease, subunit C, domain 1"/>
    <property type="match status" value="1"/>
</dbReference>
<dbReference type="HAMAP" id="MF_01518">
    <property type="entry name" value="Adenine_deamin"/>
    <property type="match status" value="1"/>
</dbReference>
<dbReference type="InterPro" id="IPR006679">
    <property type="entry name" value="Adenine_deam"/>
</dbReference>
<organism evidence="9 10">
    <name type="scientific">Virgibacillus byunsanensis</name>
    <dbReference type="NCBI Taxonomy" id="570945"/>
    <lineage>
        <taxon>Bacteria</taxon>
        <taxon>Bacillati</taxon>
        <taxon>Bacillota</taxon>
        <taxon>Bacilli</taxon>
        <taxon>Bacillales</taxon>
        <taxon>Bacillaceae</taxon>
        <taxon>Virgibacillus</taxon>
    </lineage>
</organism>
<reference evidence="10" key="1">
    <citation type="journal article" date="2019" name="Int. J. Syst. Evol. Microbiol.">
        <title>The Global Catalogue of Microorganisms (GCM) 10K type strain sequencing project: providing services to taxonomists for standard genome sequencing and annotation.</title>
        <authorList>
            <consortium name="The Broad Institute Genomics Platform"/>
            <consortium name="The Broad Institute Genome Sequencing Center for Infectious Disease"/>
            <person name="Wu L."/>
            <person name="Ma J."/>
        </authorList>
    </citation>
    <scope>NUCLEOTIDE SEQUENCE [LARGE SCALE GENOMIC DNA]</scope>
    <source>
        <strain evidence="10">CCUG 56754</strain>
    </source>
</reference>
<dbReference type="InterPro" id="IPR011059">
    <property type="entry name" value="Metal-dep_hydrolase_composite"/>
</dbReference>
<gene>
    <name evidence="6 9" type="primary">ade</name>
    <name evidence="9" type="ORF">ACFQ3N_17875</name>
</gene>
<evidence type="ECO:0000259" key="7">
    <source>
        <dbReference type="Pfam" id="PF01979"/>
    </source>
</evidence>
<name>A0ABW3LPB2_9BACI</name>
<dbReference type="CDD" id="cd01295">
    <property type="entry name" value="AdeC"/>
    <property type="match status" value="1"/>
</dbReference>
<feature type="domain" description="Adenine deaminase C-terminal" evidence="8">
    <location>
        <begin position="403"/>
        <end position="571"/>
    </location>
</feature>
<comment type="caution">
    <text evidence="9">The sequence shown here is derived from an EMBL/GenBank/DDBJ whole genome shotgun (WGS) entry which is preliminary data.</text>
</comment>
<comment type="cofactor">
    <cofactor evidence="6">
        <name>Mn(2+)</name>
        <dbReference type="ChEBI" id="CHEBI:29035"/>
    </cofactor>
</comment>
<feature type="domain" description="Amidohydrolase-related" evidence="7">
    <location>
        <begin position="66"/>
        <end position="349"/>
    </location>
</feature>
<keyword evidence="10" id="KW-1185">Reference proteome</keyword>
<evidence type="ECO:0000256" key="2">
    <source>
        <dbReference type="ARBA" id="ARBA00012782"/>
    </source>
</evidence>
<evidence type="ECO:0000256" key="4">
    <source>
        <dbReference type="ARBA" id="ARBA00023211"/>
    </source>
</evidence>
<evidence type="ECO:0000313" key="10">
    <source>
        <dbReference type="Proteomes" id="UP001597040"/>
    </source>
</evidence>
<dbReference type="EMBL" id="JBHTKJ010000065">
    <property type="protein sequence ID" value="MFD1040245.1"/>
    <property type="molecule type" value="Genomic_DNA"/>
</dbReference>
<dbReference type="GO" id="GO:0000034">
    <property type="term" value="F:adenine deaminase activity"/>
    <property type="evidence" value="ECO:0007669"/>
    <property type="project" value="UniProtKB-EC"/>
</dbReference>
<dbReference type="Pfam" id="PF01979">
    <property type="entry name" value="Amidohydro_1"/>
    <property type="match status" value="1"/>
</dbReference>
<dbReference type="RefSeq" id="WP_390364138.1">
    <property type="nucleotide sequence ID" value="NZ_JBHTKJ010000065.1"/>
</dbReference>
<dbReference type="EC" id="3.5.4.2" evidence="2 6"/>
<dbReference type="NCBIfam" id="TIGR01178">
    <property type="entry name" value="ade"/>
    <property type="match status" value="1"/>
</dbReference>
<protein>
    <recommendedName>
        <fullName evidence="2 6">Adenine deaminase</fullName>
        <shortName evidence="6">Adenase</shortName>
        <shortName evidence="6">Adenine aminase</shortName>
        <ecNumber evidence="2 6">3.5.4.2</ecNumber>
    </recommendedName>
</protein>
<comment type="similarity">
    <text evidence="1 6">Belongs to the metallo-dependent hydrolases superfamily. Adenine deaminase family.</text>
</comment>
<dbReference type="PANTHER" id="PTHR11113:SF2">
    <property type="entry name" value="ADENINE DEAMINASE"/>
    <property type="match status" value="1"/>
</dbReference>
<dbReference type="SUPFAM" id="SSF51338">
    <property type="entry name" value="Composite domain of metallo-dependent hydrolases"/>
    <property type="match status" value="1"/>
</dbReference>
<dbReference type="InterPro" id="IPR026912">
    <property type="entry name" value="Adenine_deam_C"/>
</dbReference>
<evidence type="ECO:0000256" key="3">
    <source>
        <dbReference type="ARBA" id="ARBA00022801"/>
    </source>
</evidence>